<keyword evidence="2" id="KW-1133">Transmembrane helix</keyword>
<evidence type="ECO:0000313" key="4">
    <source>
        <dbReference type="Proteomes" id="UP001596388"/>
    </source>
</evidence>
<sequence length="112" mass="11844">MTKDQPDRTAVAFLVGTLGIATTLAVTFAALPAYAVVVLFGYVTLRASEQWLGYELSLIGTKTDENSESPATATDGGVTSERETAAQLVEEHGSEGLRDEALVSALRGEDPR</sequence>
<evidence type="ECO:0000256" key="2">
    <source>
        <dbReference type="SAM" id="Phobius"/>
    </source>
</evidence>
<dbReference type="AlphaFoldDB" id="A0ABD5WUW9"/>
<protein>
    <submittedName>
        <fullName evidence="3">Uncharacterized protein</fullName>
    </submittedName>
</protein>
<dbReference type="RefSeq" id="WP_276236456.1">
    <property type="nucleotide sequence ID" value="NZ_CP119989.1"/>
</dbReference>
<keyword evidence="2" id="KW-0472">Membrane</keyword>
<evidence type="ECO:0000256" key="1">
    <source>
        <dbReference type="SAM" id="MobiDB-lite"/>
    </source>
</evidence>
<organism evidence="3 4">
    <name type="scientific">Halobaculum marinum</name>
    <dbReference type="NCBI Taxonomy" id="3031996"/>
    <lineage>
        <taxon>Archaea</taxon>
        <taxon>Methanobacteriati</taxon>
        <taxon>Methanobacteriota</taxon>
        <taxon>Stenosarchaea group</taxon>
        <taxon>Halobacteria</taxon>
        <taxon>Halobacteriales</taxon>
        <taxon>Haloferacaceae</taxon>
        <taxon>Halobaculum</taxon>
    </lineage>
</organism>
<keyword evidence="2" id="KW-0812">Transmembrane</keyword>
<dbReference type="EMBL" id="JBHTAG010000002">
    <property type="protein sequence ID" value="MFC7096060.1"/>
    <property type="molecule type" value="Genomic_DNA"/>
</dbReference>
<keyword evidence="4" id="KW-1185">Reference proteome</keyword>
<reference evidence="3 4" key="1">
    <citation type="journal article" date="2019" name="Int. J. Syst. Evol. Microbiol.">
        <title>The Global Catalogue of Microorganisms (GCM) 10K type strain sequencing project: providing services to taxonomists for standard genome sequencing and annotation.</title>
        <authorList>
            <consortium name="The Broad Institute Genomics Platform"/>
            <consortium name="The Broad Institute Genome Sequencing Center for Infectious Disease"/>
            <person name="Wu L."/>
            <person name="Ma J."/>
        </authorList>
    </citation>
    <scope>NUCLEOTIDE SEQUENCE [LARGE SCALE GENOMIC DNA]</scope>
    <source>
        <strain evidence="3 4">DT55</strain>
    </source>
</reference>
<accession>A0ABD5WUW9</accession>
<feature type="transmembrane region" description="Helical" evidence="2">
    <location>
        <begin position="12"/>
        <end position="45"/>
    </location>
</feature>
<proteinExistence type="predicted"/>
<gene>
    <name evidence="3" type="ORF">ACFQKD_01985</name>
</gene>
<name>A0ABD5WUW9_9EURY</name>
<evidence type="ECO:0000313" key="3">
    <source>
        <dbReference type="EMBL" id="MFC7096060.1"/>
    </source>
</evidence>
<comment type="caution">
    <text evidence="3">The sequence shown here is derived from an EMBL/GenBank/DDBJ whole genome shotgun (WGS) entry which is preliminary data.</text>
</comment>
<dbReference type="GeneID" id="79270056"/>
<dbReference type="Proteomes" id="UP001596388">
    <property type="component" value="Unassembled WGS sequence"/>
</dbReference>
<feature type="region of interest" description="Disordered" evidence="1">
    <location>
        <begin position="90"/>
        <end position="112"/>
    </location>
</feature>